<dbReference type="Proteomes" id="UP000829685">
    <property type="component" value="Unassembled WGS sequence"/>
</dbReference>
<dbReference type="Pfam" id="PF13193">
    <property type="entry name" value="AMP-binding_C"/>
    <property type="match status" value="1"/>
</dbReference>
<dbReference type="InterPro" id="IPR000873">
    <property type="entry name" value="AMP-dep_synth/lig_dom"/>
</dbReference>
<protein>
    <recommendedName>
        <fullName evidence="6">AMP-dependent synthetase/ligase domain-containing protein</fullName>
    </recommendedName>
</protein>
<feature type="domain" description="AMP-binding enzyme C-terminal" evidence="3">
    <location>
        <begin position="469"/>
        <end position="550"/>
    </location>
</feature>
<dbReference type="GO" id="GO:0031956">
    <property type="term" value="F:medium-chain fatty acid-CoA ligase activity"/>
    <property type="evidence" value="ECO:0007669"/>
    <property type="project" value="TreeGrafter"/>
</dbReference>
<reference evidence="4" key="1">
    <citation type="submission" date="2021-03" db="EMBL/GenBank/DDBJ databases">
        <title>Revisited historic fungal species revealed as producer of novel bioactive compounds through whole genome sequencing and comparative genomics.</title>
        <authorList>
            <person name="Vignolle G.A."/>
            <person name="Hochenegger N."/>
            <person name="Mach R.L."/>
            <person name="Mach-Aigner A.R."/>
            <person name="Javad Rahimi M."/>
            <person name="Salim K.A."/>
            <person name="Chan C.M."/>
            <person name="Lim L.B.L."/>
            <person name="Cai F."/>
            <person name="Druzhinina I.S."/>
            <person name="U'Ren J.M."/>
            <person name="Derntl C."/>
        </authorList>
    </citation>
    <scope>NUCLEOTIDE SEQUENCE</scope>
    <source>
        <strain evidence="4">TUCIM 5799</strain>
    </source>
</reference>
<dbReference type="AlphaFoldDB" id="A0A9Q0AQ69"/>
<dbReference type="Pfam" id="PF00501">
    <property type="entry name" value="AMP-binding"/>
    <property type="match status" value="1"/>
</dbReference>
<dbReference type="PROSITE" id="PS00455">
    <property type="entry name" value="AMP_BINDING"/>
    <property type="match status" value="1"/>
</dbReference>
<evidence type="ECO:0000313" key="5">
    <source>
        <dbReference type="Proteomes" id="UP000829685"/>
    </source>
</evidence>
<comment type="caution">
    <text evidence="4">The sequence shown here is derived from an EMBL/GenBank/DDBJ whole genome shotgun (WGS) entry which is preliminary data.</text>
</comment>
<dbReference type="InterPro" id="IPR025110">
    <property type="entry name" value="AMP-bd_C"/>
</dbReference>
<name>A0A9Q0AQ69_9PEZI</name>
<dbReference type="InterPro" id="IPR042099">
    <property type="entry name" value="ANL_N_sf"/>
</dbReference>
<sequence length="598" mass="66039">MDLVYAFPNDFIFQSIFAVGRVKNDRVVIHDHSTGQSATVPQLLRDVGKIKQQLAQQLAAHTLQEMQNGAETWFGLLIPPGCNFVVGLLAVLALGAGVVPLSTDILPEEAVYFARTANFRTILYGSSSQGLVEDTASNYRHKHGKSINTLAIDSLDPGISLADACILDKDVYLDPSFCPDEASSGYLTFTSGTTGLPKGVVHTRKFFRTQVLLGVHDDLTELSIMPLHWAAGMIALASNITRGVRIEFCRSVYSPDWLLNRIKEPGRYRLLGAPAVWTALEQALLKHVEVSSLCDINPGGKAESELRERMQYLSAAGSGGSPVPSGVFQFFARILTGCELTDFYGSTEIGHIFAYATFKENLVHGDVCISPPIHLLVVYEPLTLYQHFLGTLPDHVAAKVSHEGELYVKSDPMFKEYLSDPGRTRAAVDDDGYFKTGDSGYLKSREFYVEGRFGFDVIRFDGWKILAREVEDELLRLPHVKECLVLPVADKLCGQRVGAIIHIPVSEDSARVGYSLPDVRSTMADNLAIYKLPTVLATTIWPLPRTASGKMAKQKAQEEFFPKGCLDGQHPELQVWDLEHGQQPRERRAWDWAGINAG</sequence>
<evidence type="ECO:0000313" key="4">
    <source>
        <dbReference type="EMBL" id="KAI1872616.1"/>
    </source>
</evidence>
<gene>
    <name evidence="4" type="ORF">JX265_005496</name>
</gene>
<dbReference type="PANTHER" id="PTHR43201">
    <property type="entry name" value="ACYL-COA SYNTHETASE"/>
    <property type="match status" value="1"/>
</dbReference>
<evidence type="ECO:0008006" key="6">
    <source>
        <dbReference type="Google" id="ProtNLM"/>
    </source>
</evidence>
<evidence type="ECO:0000259" key="2">
    <source>
        <dbReference type="Pfam" id="PF00501"/>
    </source>
</evidence>
<evidence type="ECO:0000256" key="1">
    <source>
        <dbReference type="ARBA" id="ARBA00006432"/>
    </source>
</evidence>
<feature type="domain" description="AMP-dependent synthetase/ligase" evidence="2">
    <location>
        <begin position="55"/>
        <end position="418"/>
    </location>
</feature>
<accession>A0A9Q0AQ69</accession>
<proteinExistence type="inferred from homology"/>
<dbReference type="InterPro" id="IPR045851">
    <property type="entry name" value="AMP-bd_C_sf"/>
</dbReference>
<dbReference type="PANTHER" id="PTHR43201:SF8">
    <property type="entry name" value="ACYL-COA SYNTHETASE FAMILY MEMBER 3"/>
    <property type="match status" value="1"/>
</dbReference>
<dbReference type="SUPFAM" id="SSF56801">
    <property type="entry name" value="Acetyl-CoA synthetase-like"/>
    <property type="match status" value="1"/>
</dbReference>
<dbReference type="InterPro" id="IPR020845">
    <property type="entry name" value="AMP-binding_CS"/>
</dbReference>
<keyword evidence="5" id="KW-1185">Reference proteome</keyword>
<organism evidence="4 5">
    <name type="scientific">Neoarthrinium moseri</name>
    <dbReference type="NCBI Taxonomy" id="1658444"/>
    <lineage>
        <taxon>Eukaryota</taxon>
        <taxon>Fungi</taxon>
        <taxon>Dikarya</taxon>
        <taxon>Ascomycota</taxon>
        <taxon>Pezizomycotina</taxon>
        <taxon>Sordariomycetes</taxon>
        <taxon>Xylariomycetidae</taxon>
        <taxon>Amphisphaeriales</taxon>
        <taxon>Apiosporaceae</taxon>
        <taxon>Neoarthrinium</taxon>
    </lineage>
</organism>
<dbReference type="Gene3D" id="3.30.300.30">
    <property type="match status" value="1"/>
</dbReference>
<dbReference type="Gene3D" id="3.40.50.12780">
    <property type="entry name" value="N-terminal domain of ligase-like"/>
    <property type="match status" value="1"/>
</dbReference>
<dbReference type="GO" id="GO:0006631">
    <property type="term" value="P:fatty acid metabolic process"/>
    <property type="evidence" value="ECO:0007669"/>
    <property type="project" value="TreeGrafter"/>
</dbReference>
<comment type="similarity">
    <text evidence="1">Belongs to the ATP-dependent AMP-binding enzyme family.</text>
</comment>
<dbReference type="EMBL" id="JAFIMR010000011">
    <property type="protein sequence ID" value="KAI1872616.1"/>
    <property type="molecule type" value="Genomic_DNA"/>
</dbReference>
<evidence type="ECO:0000259" key="3">
    <source>
        <dbReference type="Pfam" id="PF13193"/>
    </source>
</evidence>